<accession>A0A3N2BCT4</accession>
<dbReference type="PANTHER" id="PTHR35526">
    <property type="entry name" value="ANTI-SIGMA-F FACTOR RSBW-RELATED"/>
    <property type="match status" value="1"/>
</dbReference>
<protein>
    <recommendedName>
        <fullName evidence="4">Anti-sigma regulatory factor (Ser/Thr protein kinase)</fullName>
    </recommendedName>
</protein>
<dbReference type="RefSeq" id="WP_211336077.1">
    <property type="nucleotide sequence ID" value="NZ_RKHK01000001.1"/>
</dbReference>
<name>A0A3N2BCT4_9MICO</name>
<comment type="caution">
    <text evidence="2">The sequence shown here is derived from an EMBL/GenBank/DDBJ whole genome shotgun (WGS) entry which is preliminary data.</text>
</comment>
<reference evidence="2 3" key="1">
    <citation type="submission" date="2018-11" db="EMBL/GenBank/DDBJ databases">
        <title>Sequencing the genomes of 1000 actinobacteria strains.</title>
        <authorList>
            <person name="Klenk H.-P."/>
        </authorList>
    </citation>
    <scope>NUCLEOTIDE SEQUENCE [LARGE SCALE GENOMIC DNA]</scope>
    <source>
        <strain evidence="2 3">DSM 11294</strain>
    </source>
</reference>
<evidence type="ECO:0000313" key="3">
    <source>
        <dbReference type="Proteomes" id="UP000280668"/>
    </source>
</evidence>
<dbReference type="SUPFAM" id="SSF55874">
    <property type="entry name" value="ATPase domain of HSP90 chaperone/DNA topoisomerase II/histidine kinase"/>
    <property type="match status" value="1"/>
</dbReference>
<feature type="region of interest" description="Disordered" evidence="1">
    <location>
        <begin position="1"/>
        <end position="41"/>
    </location>
</feature>
<organism evidence="2 3">
    <name type="scientific">Bogoriella caseilytica</name>
    <dbReference type="NCBI Taxonomy" id="56055"/>
    <lineage>
        <taxon>Bacteria</taxon>
        <taxon>Bacillati</taxon>
        <taxon>Actinomycetota</taxon>
        <taxon>Actinomycetes</taxon>
        <taxon>Micrococcales</taxon>
        <taxon>Bogoriellaceae</taxon>
        <taxon>Bogoriella</taxon>
    </lineage>
</organism>
<dbReference type="Gene3D" id="3.30.565.10">
    <property type="entry name" value="Histidine kinase-like ATPase, C-terminal domain"/>
    <property type="match status" value="1"/>
</dbReference>
<keyword evidence="3" id="KW-1185">Reference proteome</keyword>
<proteinExistence type="predicted"/>
<evidence type="ECO:0000256" key="1">
    <source>
        <dbReference type="SAM" id="MobiDB-lite"/>
    </source>
</evidence>
<gene>
    <name evidence="2" type="ORF">EDD31_1398</name>
</gene>
<dbReference type="AlphaFoldDB" id="A0A3N2BCT4"/>
<dbReference type="EMBL" id="RKHK01000001">
    <property type="protein sequence ID" value="ROR73032.1"/>
    <property type="molecule type" value="Genomic_DNA"/>
</dbReference>
<sequence length="167" mass="17844">MSTEDSPPGPDPAFFNEIEEMDGDISRSRPPAGFEPHSSWTLSSADELSRLRAGLMEALSVTGDDDDQLPDIPAKLALLATELATNALKHGLPPTIVELARKGDQWLIDVADHDVDSVPVYAGVRVPGAGGLGLHLARLLSVEVGWYTGTGTKHVWAIFAAPWPLRG</sequence>
<evidence type="ECO:0008006" key="4">
    <source>
        <dbReference type="Google" id="ProtNLM"/>
    </source>
</evidence>
<dbReference type="InterPro" id="IPR036890">
    <property type="entry name" value="HATPase_C_sf"/>
</dbReference>
<evidence type="ECO:0000313" key="2">
    <source>
        <dbReference type="EMBL" id="ROR73032.1"/>
    </source>
</evidence>
<dbReference type="PANTHER" id="PTHR35526:SF3">
    <property type="entry name" value="ANTI-SIGMA-F FACTOR RSBW"/>
    <property type="match status" value="1"/>
</dbReference>
<dbReference type="Proteomes" id="UP000280668">
    <property type="component" value="Unassembled WGS sequence"/>
</dbReference>
<dbReference type="CDD" id="cd16936">
    <property type="entry name" value="HATPase_RsbW-like"/>
    <property type="match status" value="1"/>
</dbReference>
<dbReference type="InterPro" id="IPR050267">
    <property type="entry name" value="Anti-sigma-factor_SerPK"/>
</dbReference>